<dbReference type="Pfam" id="PF00356">
    <property type="entry name" value="LacI"/>
    <property type="match status" value="1"/>
</dbReference>
<dbReference type="PANTHER" id="PTHR30146">
    <property type="entry name" value="LACI-RELATED TRANSCRIPTIONAL REPRESSOR"/>
    <property type="match status" value="1"/>
</dbReference>
<organism evidence="5 6">
    <name type="scientific">Brachybacterium sacelli</name>
    <dbReference type="NCBI Taxonomy" id="173364"/>
    <lineage>
        <taxon>Bacteria</taxon>
        <taxon>Bacillati</taxon>
        <taxon>Actinomycetota</taxon>
        <taxon>Actinomycetes</taxon>
        <taxon>Micrococcales</taxon>
        <taxon>Dermabacteraceae</taxon>
        <taxon>Brachybacterium</taxon>
    </lineage>
</organism>
<keyword evidence="6" id="KW-1185">Reference proteome</keyword>
<keyword evidence="1" id="KW-0805">Transcription regulation</keyword>
<evidence type="ECO:0000256" key="3">
    <source>
        <dbReference type="ARBA" id="ARBA00023163"/>
    </source>
</evidence>
<dbReference type="InterPro" id="IPR000843">
    <property type="entry name" value="HTH_LacI"/>
</dbReference>
<keyword evidence="2" id="KW-0238">DNA-binding</keyword>
<feature type="domain" description="HTH lacI-type" evidence="4">
    <location>
        <begin position="1"/>
        <end position="56"/>
    </location>
</feature>
<dbReference type="InterPro" id="IPR046335">
    <property type="entry name" value="LacI/GalR-like_sensor"/>
</dbReference>
<dbReference type="CDD" id="cd06267">
    <property type="entry name" value="PBP1_LacI_sugar_binding-like"/>
    <property type="match status" value="1"/>
</dbReference>
<dbReference type="EMBL" id="JAGIOD010000001">
    <property type="protein sequence ID" value="MBP2381359.1"/>
    <property type="molecule type" value="Genomic_DNA"/>
</dbReference>
<dbReference type="PANTHER" id="PTHR30146:SF109">
    <property type="entry name" value="HTH-TYPE TRANSCRIPTIONAL REGULATOR GALS"/>
    <property type="match status" value="1"/>
</dbReference>
<dbReference type="SMART" id="SM00354">
    <property type="entry name" value="HTH_LACI"/>
    <property type="match status" value="1"/>
</dbReference>
<sequence>MTRADVALAAGTSTAVVSYVLNDGPRPVAPATRRRVLEAVAATGYRPDSIARALASGATRTLGLIVPDLSNPFFTALGHSLEDVASNVGLVFLLGDSAEDAVRQEDLIQSFISRRVDGLVVVPVDEETELSSARDAGIPVVLLDRTLAEPEISTVGIDNVEAARVATEHLIGHGRTDIGLVSGPSSLVTAEARAQGWEVALRSAGLPVDPRRVHRTGFDRRGGYLAGLELFSSDVPVDAVFVASEQQAVGLLRAAHERGTRVPTDTAVVAVDGTEASEYCVPSLSTISQRFDELASHALELVRVPRSRARSIVCDFDLVRRASCGCTEATSDQGGSDR</sequence>
<evidence type="ECO:0000256" key="1">
    <source>
        <dbReference type="ARBA" id="ARBA00023015"/>
    </source>
</evidence>
<reference evidence="5 6" key="1">
    <citation type="submission" date="2021-03" db="EMBL/GenBank/DDBJ databases">
        <title>Sequencing the genomes of 1000 actinobacteria strains.</title>
        <authorList>
            <person name="Klenk H.-P."/>
        </authorList>
    </citation>
    <scope>NUCLEOTIDE SEQUENCE [LARGE SCALE GENOMIC DNA]</scope>
    <source>
        <strain evidence="5 6">DSM 14566</strain>
    </source>
</reference>
<dbReference type="SUPFAM" id="SSF53822">
    <property type="entry name" value="Periplasmic binding protein-like I"/>
    <property type="match status" value="1"/>
</dbReference>
<dbReference type="Gene3D" id="1.10.260.40">
    <property type="entry name" value="lambda repressor-like DNA-binding domains"/>
    <property type="match status" value="1"/>
</dbReference>
<dbReference type="PROSITE" id="PS50932">
    <property type="entry name" value="HTH_LACI_2"/>
    <property type="match status" value="1"/>
</dbReference>
<name>A0ABS4WYT2_9MICO</name>
<dbReference type="Pfam" id="PF13377">
    <property type="entry name" value="Peripla_BP_3"/>
    <property type="match status" value="1"/>
</dbReference>
<dbReference type="CDD" id="cd01392">
    <property type="entry name" value="HTH_LacI"/>
    <property type="match status" value="1"/>
</dbReference>
<accession>A0ABS4WYT2</accession>
<dbReference type="Proteomes" id="UP001519290">
    <property type="component" value="Unassembled WGS sequence"/>
</dbReference>
<evidence type="ECO:0000256" key="2">
    <source>
        <dbReference type="ARBA" id="ARBA00023125"/>
    </source>
</evidence>
<evidence type="ECO:0000313" key="5">
    <source>
        <dbReference type="EMBL" id="MBP2381359.1"/>
    </source>
</evidence>
<dbReference type="RefSeq" id="WP_209900441.1">
    <property type="nucleotide sequence ID" value="NZ_BAAAJW010000002.1"/>
</dbReference>
<dbReference type="InterPro" id="IPR010982">
    <property type="entry name" value="Lambda_DNA-bd_dom_sf"/>
</dbReference>
<proteinExistence type="predicted"/>
<gene>
    <name evidence="5" type="ORF">JOF43_001316</name>
</gene>
<dbReference type="InterPro" id="IPR028082">
    <property type="entry name" value="Peripla_BP_I"/>
</dbReference>
<dbReference type="SUPFAM" id="SSF47413">
    <property type="entry name" value="lambda repressor-like DNA-binding domains"/>
    <property type="match status" value="1"/>
</dbReference>
<evidence type="ECO:0000313" key="6">
    <source>
        <dbReference type="Proteomes" id="UP001519290"/>
    </source>
</evidence>
<keyword evidence="3" id="KW-0804">Transcription</keyword>
<evidence type="ECO:0000259" key="4">
    <source>
        <dbReference type="PROSITE" id="PS50932"/>
    </source>
</evidence>
<protein>
    <submittedName>
        <fullName evidence="5">LacI family transcriptional regulator</fullName>
    </submittedName>
</protein>
<comment type="caution">
    <text evidence="5">The sequence shown here is derived from an EMBL/GenBank/DDBJ whole genome shotgun (WGS) entry which is preliminary data.</text>
</comment>
<dbReference type="Gene3D" id="3.40.50.2300">
    <property type="match status" value="2"/>
</dbReference>